<dbReference type="GO" id="GO:1902936">
    <property type="term" value="F:phosphatidylinositol bisphosphate binding"/>
    <property type="evidence" value="ECO:0007669"/>
    <property type="project" value="TreeGrafter"/>
</dbReference>
<sequence>MHCKDEIKLWIQHLLIATKNSIERVKTSIENYMYARTDFPQLFDDQLIKASMYKDFYNAVTVITFPHLTPDHRMVFYWSFNSSDPSTFDPIYLIQRFRVVLDYHIKHATEFFGFHSILDLANFKLGHLSQVDLLQVRKIMNYADVSYAEKRLKYTSPKTRLRPGLIRYQVDLTGGPNQVYLPQVDLLQVREIMNYADVSYAVEKRRQST</sequence>
<evidence type="ECO:0000313" key="1">
    <source>
        <dbReference type="Proteomes" id="UP000079169"/>
    </source>
</evidence>
<evidence type="ECO:0000313" key="2">
    <source>
        <dbReference type="RefSeq" id="XP_026686867.1"/>
    </source>
</evidence>
<dbReference type="PANTHER" id="PTHR10174:SF222">
    <property type="entry name" value="GH10083P-RELATED"/>
    <property type="match status" value="1"/>
</dbReference>
<dbReference type="RefSeq" id="XP_026686867.1">
    <property type="nucleotide sequence ID" value="XM_026831066.1"/>
</dbReference>
<dbReference type="SUPFAM" id="SSF52087">
    <property type="entry name" value="CRAL/TRIO domain"/>
    <property type="match status" value="1"/>
</dbReference>
<dbReference type="GO" id="GO:0016020">
    <property type="term" value="C:membrane"/>
    <property type="evidence" value="ECO:0007669"/>
    <property type="project" value="TreeGrafter"/>
</dbReference>
<dbReference type="InterPro" id="IPR036865">
    <property type="entry name" value="CRAL-TRIO_dom_sf"/>
</dbReference>
<organism evidence="1 2">
    <name type="scientific">Diaphorina citri</name>
    <name type="common">Asian citrus psyllid</name>
    <dbReference type="NCBI Taxonomy" id="121845"/>
    <lineage>
        <taxon>Eukaryota</taxon>
        <taxon>Metazoa</taxon>
        <taxon>Ecdysozoa</taxon>
        <taxon>Arthropoda</taxon>
        <taxon>Hexapoda</taxon>
        <taxon>Insecta</taxon>
        <taxon>Pterygota</taxon>
        <taxon>Neoptera</taxon>
        <taxon>Paraneoptera</taxon>
        <taxon>Hemiptera</taxon>
        <taxon>Sternorrhyncha</taxon>
        <taxon>Psylloidea</taxon>
        <taxon>Psyllidae</taxon>
        <taxon>Diaphorininae</taxon>
        <taxon>Diaphorina</taxon>
    </lineage>
</organism>
<proteinExistence type="predicted"/>
<protein>
    <submittedName>
        <fullName evidence="2">Uncharacterized protein LOC103519620</fullName>
    </submittedName>
</protein>
<accession>A0A3Q0JEE4</accession>
<dbReference type="AlphaFoldDB" id="A0A3Q0JEE4"/>
<dbReference type="KEGG" id="dci:103519620"/>
<reference evidence="2" key="1">
    <citation type="submission" date="2025-08" db="UniProtKB">
        <authorList>
            <consortium name="RefSeq"/>
        </authorList>
    </citation>
    <scope>IDENTIFICATION</scope>
</reference>
<dbReference type="Proteomes" id="UP000079169">
    <property type="component" value="Unplaced"/>
</dbReference>
<gene>
    <name evidence="2" type="primary">LOC103519620</name>
</gene>
<dbReference type="PANTHER" id="PTHR10174">
    <property type="entry name" value="ALPHA-TOCOPHEROL TRANSFER PROTEIN-RELATED"/>
    <property type="match status" value="1"/>
</dbReference>
<dbReference type="Gene3D" id="3.40.525.10">
    <property type="entry name" value="CRAL-TRIO lipid binding domain"/>
    <property type="match status" value="1"/>
</dbReference>
<dbReference type="GeneID" id="103519620"/>
<keyword evidence="1" id="KW-1185">Reference proteome</keyword>
<name>A0A3Q0JEE4_DIACI</name>
<dbReference type="PaxDb" id="121845-A0A3Q0JEE4"/>